<sequence>MAQLVEVRDEVGNPVQLTDEYGNPVWLTDEKGNPVYLTAVAIKPRHLPQSNTSITTSVPILNYYSFH</sequence>
<reference evidence="1" key="1">
    <citation type="journal article" date="2012" name="Nat. Biotechnol.">
        <title>Draft genome sequence of pigeonpea (Cajanus cajan), an orphan legume crop of resource-poor farmers.</title>
        <authorList>
            <person name="Varshney R.K."/>
            <person name="Chen W."/>
            <person name="Li Y."/>
            <person name="Bharti A.K."/>
            <person name="Saxena R.K."/>
            <person name="Schlueter J.A."/>
            <person name="Donoghue M.T."/>
            <person name="Azam S."/>
            <person name="Fan G."/>
            <person name="Whaley A.M."/>
            <person name="Farmer A.D."/>
            <person name="Sheridan J."/>
            <person name="Iwata A."/>
            <person name="Tuteja R."/>
            <person name="Penmetsa R.V."/>
            <person name="Wu W."/>
            <person name="Upadhyaya H.D."/>
            <person name="Yang S.P."/>
            <person name="Shah T."/>
            <person name="Saxena K.B."/>
            <person name="Michael T."/>
            <person name="McCombie W.R."/>
            <person name="Yang B."/>
            <person name="Zhang G."/>
            <person name="Yang H."/>
            <person name="Wang J."/>
            <person name="Spillane C."/>
            <person name="Cook D.R."/>
            <person name="May G.D."/>
            <person name="Xu X."/>
            <person name="Jackson S.A."/>
        </authorList>
    </citation>
    <scope>NUCLEOTIDE SEQUENCE [LARGE SCALE GENOMIC DNA]</scope>
</reference>
<dbReference type="AlphaFoldDB" id="A0A151RGL6"/>
<proteinExistence type="predicted"/>
<dbReference type="EMBL" id="KQ483756">
    <property type="protein sequence ID" value="KYP41706.1"/>
    <property type="molecule type" value="Genomic_DNA"/>
</dbReference>
<accession>A0A151RGL6</accession>
<dbReference type="Gramene" id="C.cajan_36241.t">
    <property type="protein sequence ID" value="C.cajan_36241.t.cds1"/>
    <property type="gene ID" value="C.cajan_36241"/>
</dbReference>
<dbReference type="STRING" id="3821.A0A151RGL6"/>
<protein>
    <submittedName>
        <fullName evidence="1">Uncharacterized protein</fullName>
    </submittedName>
</protein>
<gene>
    <name evidence="1" type="ORF">KK1_036920</name>
</gene>
<evidence type="ECO:0000313" key="2">
    <source>
        <dbReference type="Proteomes" id="UP000075243"/>
    </source>
</evidence>
<keyword evidence="2" id="KW-1185">Reference proteome</keyword>
<name>A0A151RGL6_CAJCA</name>
<evidence type="ECO:0000313" key="1">
    <source>
        <dbReference type="EMBL" id="KYP41706.1"/>
    </source>
</evidence>
<dbReference type="Proteomes" id="UP000075243">
    <property type="component" value="Unassembled WGS sequence"/>
</dbReference>
<organism evidence="1 2">
    <name type="scientific">Cajanus cajan</name>
    <name type="common">Pigeon pea</name>
    <name type="synonym">Cajanus indicus</name>
    <dbReference type="NCBI Taxonomy" id="3821"/>
    <lineage>
        <taxon>Eukaryota</taxon>
        <taxon>Viridiplantae</taxon>
        <taxon>Streptophyta</taxon>
        <taxon>Embryophyta</taxon>
        <taxon>Tracheophyta</taxon>
        <taxon>Spermatophyta</taxon>
        <taxon>Magnoliopsida</taxon>
        <taxon>eudicotyledons</taxon>
        <taxon>Gunneridae</taxon>
        <taxon>Pentapetalae</taxon>
        <taxon>rosids</taxon>
        <taxon>fabids</taxon>
        <taxon>Fabales</taxon>
        <taxon>Fabaceae</taxon>
        <taxon>Papilionoideae</taxon>
        <taxon>50 kb inversion clade</taxon>
        <taxon>NPAAA clade</taxon>
        <taxon>indigoferoid/millettioid clade</taxon>
        <taxon>Phaseoleae</taxon>
        <taxon>Cajanus</taxon>
    </lineage>
</organism>